<dbReference type="Proteomes" id="UP000245390">
    <property type="component" value="Unassembled WGS sequence"/>
</dbReference>
<evidence type="ECO:0008006" key="3">
    <source>
        <dbReference type="Google" id="ProtNLM"/>
    </source>
</evidence>
<protein>
    <recommendedName>
        <fullName evidence="3">Peptide methionine sulfoxide reductase</fullName>
    </recommendedName>
</protein>
<accession>A0A316G6U0</accession>
<comment type="caution">
    <text evidence="1">The sequence shown here is derived from an EMBL/GenBank/DDBJ whole genome shotgun (WGS) entry which is preliminary data.</text>
</comment>
<name>A0A316G6U0_9RHOB</name>
<sequence length="88" mass="9401">MKATPAFIRAFDALPTGAYGGSYGGRRYRITKTVMVTGRSQKLVAEELGGNDYVSLNLYRLADGTALLKPCEMPADKVIGFILGVAAD</sequence>
<dbReference type="EMBL" id="QGGV01000004">
    <property type="protein sequence ID" value="PWK56373.1"/>
    <property type="molecule type" value="Genomic_DNA"/>
</dbReference>
<gene>
    <name evidence="1" type="ORF">C8D95_10444</name>
</gene>
<evidence type="ECO:0000313" key="2">
    <source>
        <dbReference type="Proteomes" id="UP000245390"/>
    </source>
</evidence>
<keyword evidence="2" id="KW-1185">Reference proteome</keyword>
<organism evidence="1 2">
    <name type="scientific">Silicimonas algicola</name>
    <dbReference type="NCBI Taxonomy" id="1826607"/>
    <lineage>
        <taxon>Bacteria</taxon>
        <taxon>Pseudomonadati</taxon>
        <taxon>Pseudomonadota</taxon>
        <taxon>Alphaproteobacteria</taxon>
        <taxon>Rhodobacterales</taxon>
        <taxon>Paracoccaceae</taxon>
    </lineage>
</organism>
<reference evidence="1 2" key="1">
    <citation type="submission" date="2018-05" db="EMBL/GenBank/DDBJ databases">
        <title>Genomic Encyclopedia of Type Strains, Phase IV (KMG-IV): sequencing the most valuable type-strain genomes for metagenomic binning, comparative biology and taxonomic classification.</title>
        <authorList>
            <person name="Goeker M."/>
        </authorList>
    </citation>
    <scope>NUCLEOTIDE SEQUENCE [LARGE SCALE GENOMIC DNA]</scope>
    <source>
        <strain evidence="1 2">DSM 103371</strain>
    </source>
</reference>
<evidence type="ECO:0000313" key="1">
    <source>
        <dbReference type="EMBL" id="PWK56373.1"/>
    </source>
</evidence>
<dbReference type="RefSeq" id="WP_241239751.1">
    <property type="nucleotide sequence ID" value="NZ_CP034588.1"/>
</dbReference>
<proteinExistence type="predicted"/>
<dbReference type="AlphaFoldDB" id="A0A316G6U0"/>